<evidence type="ECO:0000313" key="2">
    <source>
        <dbReference type="Proteomes" id="UP000821845"/>
    </source>
</evidence>
<dbReference type="EMBL" id="CM023483">
    <property type="protein sequence ID" value="KAH6935055.1"/>
    <property type="molecule type" value="Genomic_DNA"/>
</dbReference>
<name>A0ACB7SK88_HYAAI</name>
<proteinExistence type="predicted"/>
<gene>
    <name evidence="1" type="ORF">HPB50_003140</name>
</gene>
<sequence>MLLASGPRESFSPPHAILRRRPRRPLLFFDIARRTTRPLTICRRTRPSRKAAAAGNTYSAGTSLSIASLPPVALRVLRANCGSPLSPLLPPRSQQAAPAFAFFFSPDGSALPAGIVYTTDDQRGRLSCWKPIEHGRNAGRLLAVKGAEQLPRQRRKWSRLADWAGLMCFSEVPSMRRTRREGGVVRSERRWGKRVTGGSCVACVRTRERLSSGLRGVAGAGSERAIARKSGSQGQKGSRCRIGGGARAVFVHRVYTCITMRCWRSSLGVGQFRVGAAKCELAIQKTENKGLRERSCRDEGAAIPDAPPLLIEKRPPVAAPTSRVRRSISTVHTESLGDGNGADPQRERAGSECGSSPRDAGLR</sequence>
<protein>
    <submittedName>
        <fullName evidence="1">Uncharacterized protein</fullName>
    </submittedName>
</protein>
<reference evidence="1" key="1">
    <citation type="submission" date="2020-05" db="EMBL/GenBank/DDBJ databases">
        <title>Large-scale comparative analyses of tick genomes elucidate their genetic diversity and vector capacities.</title>
        <authorList>
            <person name="Jia N."/>
            <person name="Wang J."/>
            <person name="Shi W."/>
            <person name="Du L."/>
            <person name="Sun Y."/>
            <person name="Zhan W."/>
            <person name="Jiang J."/>
            <person name="Wang Q."/>
            <person name="Zhang B."/>
            <person name="Ji P."/>
            <person name="Sakyi L.B."/>
            <person name="Cui X."/>
            <person name="Yuan T."/>
            <person name="Jiang B."/>
            <person name="Yang W."/>
            <person name="Lam T.T.-Y."/>
            <person name="Chang Q."/>
            <person name="Ding S."/>
            <person name="Wang X."/>
            <person name="Zhu J."/>
            <person name="Ruan X."/>
            <person name="Zhao L."/>
            <person name="Wei J."/>
            <person name="Que T."/>
            <person name="Du C."/>
            <person name="Cheng J."/>
            <person name="Dai P."/>
            <person name="Han X."/>
            <person name="Huang E."/>
            <person name="Gao Y."/>
            <person name="Liu J."/>
            <person name="Shao H."/>
            <person name="Ye R."/>
            <person name="Li L."/>
            <person name="Wei W."/>
            <person name="Wang X."/>
            <person name="Wang C."/>
            <person name="Yang T."/>
            <person name="Huo Q."/>
            <person name="Li W."/>
            <person name="Guo W."/>
            <person name="Chen H."/>
            <person name="Zhou L."/>
            <person name="Ni X."/>
            <person name="Tian J."/>
            <person name="Zhou Y."/>
            <person name="Sheng Y."/>
            <person name="Liu T."/>
            <person name="Pan Y."/>
            <person name="Xia L."/>
            <person name="Li J."/>
            <person name="Zhao F."/>
            <person name="Cao W."/>
        </authorList>
    </citation>
    <scope>NUCLEOTIDE SEQUENCE</scope>
    <source>
        <strain evidence="1">Hyas-2018</strain>
    </source>
</reference>
<dbReference type="Proteomes" id="UP000821845">
    <property type="component" value="Chromosome 3"/>
</dbReference>
<accession>A0ACB7SK88</accession>
<keyword evidence="2" id="KW-1185">Reference proteome</keyword>
<organism evidence="1 2">
    <name type="scientific">Hyalomma asiaticum</name>
    <name type="common">Tick</name>
    <dbReference type="NCBI Taxonomy" id="266040"/>
    <lineage>
        <taxon>Eukaryota</taxon>
        <taxon>Metazoa</taxon>
        <taxon>Ecdysozoa</taxon>
        <taxon>Arthropoda</taxon>
        <taxon>Chelicerata</taxon>
        <taxon>Arachnida</taxon>
        <taxon>Acari</taxon>
        <taxon>Parasitiformes</taxon>
        <taxon>Ixodida</taxon>
        <taxon>Ixodoidea</taxon>
        <taxon>Ixodidae</taxon>
        <taxon>Hyalomminae</taxon>
        <taxon>Hyalomma</taxon>
    </lineage>
</organism>
<comment type="caution">
    <text evidence="1">The sequence shown here is derived from an EMBL/GenBank/DDBJ whole genome shotgun (WGS) entry which is preliminary data.</text>
</comment>
<evidence type="ECO:0000313" key="1">
    <source>
        <dbReference type="EMBL" id="KAH6935055.1"/>
    </source>
</evidence>